<dbReference type="PIRSF" id="PIRSF006324">
    <property type="entry name" value="LeuE"/>
    <property type="match status" value="1"/>
</dbReference>
<dbReference type="Pfam" id="PF01810">
    <property type="entry name" value="LysE"/>
    <property type="match status" value="1"/>
</dbReference>
<feature type="transmembrane region" description="Helical" evidence="6">
    <location>
        <begin position="153"/>
        <end position="175"/>
    </location>
</feature>
<feature type="transmembrane region" description="Helical" evidence="6">
    <location>
        <begin position="77"/>
        <end position="97"/>
    </location>
</feature>
<evidence type="ECO:0000256" key="5">
    <source>
        <dbReference type="ARBA" id="ARBA00023136"/>
    </source>
</evidence>
<sequence length="216" mass="22838">MSLESDLGVQNLAVFMVSGLLLNITPGPDSMLIMTRSASQGWRAGSAAALGIGAGTMVHVVAAAWGVSALIATSATAFSIMKWIGAAYLIYLGWMLWRQAPSADATAPPASAPQTHARLFAQGFLTNVLNPKVALFFMAFVPQFIDPQASHKAVSFLVLGSLFNINSMVWCHVLAWSSAAAGQRVRMSQALKRGLNRCIGTVLVSFGVKLALADQT</sequence>
<organism evidence="7 8">
    <name type="scientific">Vitreoscilla filiformis</name>
    <dbReference type="NCBI Taxonomy" id="63"/>
    <lineage>
        <taxon>Bacteria</taxon>
        <taxon>Pseudomonadati</taxon>
        <taxon>Pseudomonadota</taxon>
        <taxon>Betaproteobacteria</taxon>
        <taxon>Neisseriales</taxon>
        <taxon>Neisseriaceae</taxon>
        <taxon>Vitreoscilla</taxon>
    </lineage>
</organism>
<evidence type="ECO:0000256" key="2">
    <source>
        <dbReference type="ARBA" id="ARBA00022475"/>
    </source>
</evidence>
<accession>A0A221KDP9</accession>
<dbReference type="RefSeq" id="WP_089416188.1">
    <property type="nucleotide sequence ID" value="NZ_CP022423.1"/>
</dbReference>
<comment type="subcellular location">
    <subcellularLocation>
        <location evidence="1">Cell membrane</location>
        <topology evidence="1">Multi-pass membrane protein</topology>
    </subcellularLocation>
</comment>
<evidence type="ECO:0000313" key="7">
    <source>
        <dbReference type="EMBL" id="ASM76970.1"/>
    </source>
</evidence>
<dbReference type="GO" id="GO:0005886">
    <property type="term" value="C:plasma membrane"/>
    <property type="evidence" value="ECO:0007669"/>
    <property type="project" value="UniProtKB-SubCell"/>
</dbReference>
<keyword evidence="4 6" id="KW-1133">Transmembrane helix</keyword>
<evidence type="ECO:0000256" key="1">
    <source>
        <dbReference type="ARBA" id="ARBA00004651"/>
    </source>
</evidence>
<keyword evidence="5 6" id="KW-0472">Membrane</keyword>
<evidence type="ECO:0000256" key="4">
    <source>
        <dbReference type="ARBA" id="ARBA00022989"/>
    </source>
</evidence>
<dbReference type="PANTHER" id="PTHR30086:SF20">
    <property type="entry name" value="ARGININE EXPORTER PROTEIN ARGO-RELATED"/>
    <property type="match status" value="1"/>
</dbReference>
<dbReference type="EMBL" id="CP022423">
    <property type="protein sequence ID" value="ASM76970.1"/>
    <property type="molecule type" value="Genomic_DNA"/>
</dbReference>
<dbReference type="Proteomes" id="UP000199729">
    <property type="component" value="Chromosome"/>
</dbReference>
<dbReference type="KEGG" id="vff:VITFI_CDS1192"/>
<feature type="transmembrane region" description="Helical" evidence="6">
    <location>
        <begin position="12"/>
        <end position="35"/>
    </location>
</feature>
<reference evidence="7 8" key="1">
    <citation type="submission" date="2017-07" db="EMBL/GenBank/DDBJ databases">
        <title>Complete Genome Sequence of the cosmetic ferment Vitreoscilla filiformis (ATCC15551).</title>
        <authorList>
            <person name="Contreras S."/>
            <person name="Sagory-Zalkind P."/>
            <person name="Blanquart H."/>
            <person name="Iltis A."/>
            <person name="Morand S.C."/>
        </authorList>
    </citation>
    <scope>NUCLEOTIDE SEQUENCE [LARGE SCALE GENOMIC DNA]</scope>
    <source>
        <strain evidence="7 8">ATCC 15551</strain>
    </source>
</reference>
<gene>
    <name evidence="7" type="ORF">VITFI_CDS1192</name>
</gene>
<dbReference type="PANTHER" id="PTHR30086">
    <property type="entry name" value="ARGININE EXPORTER PROTEIN ARGO"/>
    <property type="match status" value="1"/>
</dbReference>
<feature type="transmembrane region" description="Helical" evidence="6">
    <location>
        <begin position="118"/>
        <end position="141"/>
    </location>
</feature>
<feature type="transmembrane region" description="Helical" evidence="6">
    <location>
        <begin position="47"/>
        <end position="71"/>
    </location>
</feature>
<evidence type="ECO:0000256" key="3">
    <source>
        <dbReference type="ARBA" id="ARBA00022692"/>
    </source>
</evidence>
<proteinExistence type="predicted"/>
<dbReference type="AlphaFoldDB" id="A0A221KDP9"/>
<name>A0A221KDP9_VITFI</name>
<dbReference type="InterPro" id="IPR001123">
    <property type="entry name" value="LeuE-type"/>
</dbReference>
<protein>
    <submittedName>
        <fullName evidence="7">Lysine transporter LysE</fullName>
    </submittedName>
</protein>
<evidence type="ECO:0000256" key="6">
    <source>
        <dbReference type="SAM" id="Phobius"/>
    </source>
</evidence>
<keyword evidence="3 6" id="KW-0812">Transmembrane</keyword>
<keyword evidence="8" id="KW-1185">Reference proteome</keyword>
<dbReference type="OrthoDB" id="9804822at2"/>
<evidence type="ECO:0000313" key="8">
    <source>
        <dbReference type="Proteomes" id="UP000199729"/>
    </source>
</evidence>
<dbReference type="GO" id="GO:0015171">
    <property type="term" value="F:amino acid transmembrane transporter activity"/>
    <property type="evidence" value="ECO:0007669"/>
    <property type="project" value="TreeGrafter"/>
</dbReference>
<keyword evidence="2" id="KW-1003">Cell membrane</keyword>